<sequence length="386" mass="43364">MNTYFVDLHVHIGRTYKGRAVKITGSKNLTLENILIYSNEPKGLDVIGIIDCHSPEVIEEIENLIEVGEIEELEKGGFRHRDGTVLIPGSEIELYNADSQGPIHVLAYFPSLHKLKTFSGWLSQHVTNIHLSTQRIYCSSITLQQKVKELEGLFIAAHVFTPFKSLYGKGVKNSLTEVLDPELIDGIELGLSANTEMASGIEELKQYSFVTNSDAHSLQKMAREYQAVEMEQPNFSEIKLALKGKYGRKIKTNYGLNPLLGKYYDTTCKDCGGKLENDEKICRFCGSHKTIRGVRHRIKELSGNREKVKRPPYIPQVPLEYIGGLGPKTMTKLLARFKTEMNILHHVTIEELKEILPEKLAENIIRARNGELLIEAGGGGKYGKVK</sequence>
<protein>
    <submittedName>
        <fullName evidence="1">Endonuclease Q family protein</fullName>
    </submittedName>
</protein>
<evidence type="ECO:0000313" key="1">
    <source>
        <dbReference type="EMBL" id="MFD2679583.1"/>
    </source>
</evidence>
<dbReference type="EMBL" id="JBHUMF010000005">
    <property type="protein sequence ID" value="MFD2679583.1"/>
    <property type="molecule type" value="Genomic_DNA"/>
</dbReference>
<name>A0ABW5RLR0_9BACI</name>
<dbReference type="RefSeq" id="WP_377932351.1">
    <property type="nucleotide sequence ID" value="NZ_JBHUMF010000005.1"/>
</dbReference>
<dbReference type="SUPFAM" id="SSF47781">
    <property type="entry name" value="RuvA domain 2-like"/>
    <property type="match status" value="1"/>
</dbReference>
<dbReference type="GO" id="GO:0004519">
    <property type="term" value="F:endonuclease activity"/>
    <property type="evidence" value="ECO:0007669"/>
    <property type="project" value="UniProtKB-KW"/>
</dbReference>
<keyword evidence="1" id="KW-0378">Hydrolase</keyword>
<keyword evidence="1" id="KW-0540">Nuclease</keyword>
<dbReference type="InterPro" id="IPR010994">
    <property type="entry name" value="RuvA_2-like"/>
</dbReference>
<organism evidence="1 2">
    <name type="scientific">Bacillus seohaeanensis</name>
    <dbReference type="NCBI Taxonomy" id="284580"/>
    <lineage>
        <taxon>Bacteria</taxon>
        <taxon>Bacillati</taxon>
        <taxon>Bacillota</taxon>
        <taxon>Bacilli</taxon>
        <taxon>Bacillales</taxon>
        <taxon>Bacillaceae</taxon>
        <taxon>Bacillus</taxon>
    </lineage>
</organism>
<dbReference type="InterPro" id="IPR016195">
    <property type="entry name" value="Pol/histidinol_Pase-like"/>
</dbReference>
<reference evidence="2" key="1">
    <citation type="journal article" date="2019" name="Int. J. Syst. Evol. Microbiol.">
        <title>The Global Catalogue of Microorganisms (GCM) 10K type strain sequencing project: providing services to taxonomists for standard genome sequencing and annotation.</title>
        <authorList>
            <consortium name="The Broad Institute Genomics Platform"/>
            <consortium name="The Broad Institute Genome Sequencing Center for Infectious Disease"/>
            <person name="Wu L."/>
            <person name="Ma J."/>
        </authorList>
    </citation>
    <scope>NUCLEOTIDE SEQUENCE [LARGE SCALE GENOMIC DNA]</scope>
    <source>
        <strain evidence="2">KCTC 3913</strain>
    </source>
</reference>
<gene>
    <name evidence="1" type="ORF">ACFSUL_02340</name>
</gene>
<dbReference type="Gene3D" id="3.20.20.140">
    <property type="entry name" value="Metal-dependent hydrolases"/>
    <property type="match status" value="1"/>
</dbReference>
<proteinExistence type="predicted"/>
<keyword evidence="2" id="KW-1185">Reference proteome</keyword>
<dbReference type="PANTHER" id="PTHR40084:SF1">
    <property type="entry name" value="PHOSPHOTRANSFERASE"/>
    <property type="match status" value="1"/>
</dbReference>
<keyword evidence="1" id="KW-0255">Endonuclease</keyword>
<dbReference type="SUPFAM" id="SSF89550">
    <property type="entry name" value="PHP domain-like"/>
    <property type="match status" value="1"/>
</dbReference>
<accession>A0ABW5RLR0</accession>
<dbReference type="CDD" id="cd19067">
    <property type="entry name" value="PfuEndoQ-like"/>
    <property type="match status" value="1"/>
</dbReference>
<dbReference type="PANTHER" id="PTHR40084">
    <property type="entry name" value="PHOSPHOHYDROLASE, PHP FAMILY"/>
    <property type="match status" value="1"/>
</dbReference>
<evidence type="ECO:0000313" key="2">
    <source>
        <dbReference type="Proteomes" id="UP001597506"/>
    </source>
</evidence>
<comment type="caution">
    <text evidence="1">The sequence shown here is derived from an EMBL/GenBank/DDBJ whole genome shotgun (WGS) entry which is preliminary data.</text>
</comment>
<dbReference type="Proteomes" id="UP001597506">
    <property type="component" value="Unassembled WGS sequence"/>
</dbReference>
<dbReference type="Gene3D" id="1.10.150.20">
    <property type="entry name" value="5' to 3' exonuclease, C-terminal subdomain"/>
    <property type="match status" value="1"/>
</dbReference>